<organism evidence="1 2">
    <name type="scientific">Uncinocarpus reesii (strain UAMH 1704)</name>
    <dbReference type="NCBI Taxonomy" id="336963"/>
    <lineage>
        <taxon>Eukaryota</taxon>
        <taxon>Fungi</taxon>
        <taxon>Dikarya</taxon>
        <taxon>Ascomycota</taxon>
        <taxon>Pezizomycotina</taxon>
        <taxon>Eurotiomycetes</taxon>
        <taxon>Eurotiomycetidae</taxon>
        <taxon>Onygenales</taxon>
        <taxon>Onygenaceae</taxon>
        <taxon>Uncinocarpus</taxon>
    </lineage>
</organism>
<dbReference type="GO" id="GO:0005763">
    <property type="term" value="C:mitochondrial small ribosomal subunit"/>
    <property type="evidence" value="ECO:0007669"/>
    <property type="project" value="TreeGrafter"/>
</dbReference>
<protein>
    <recommendedName>
        <fullName evidence="3">37S ribosomal protein mrp10, mitochondrial</fullName>
    </recommendedName>
</protein>
<name>C4JVI9_UNCRE</name>
<dbReference type="GO" id="GO:0032543">
    <property type="term" value="P:mitochondrial translation"/>
    <property type="evidence" value="ECO:0007669"/>
    <property type="project" value="InterPro"/>
</dbReference>
<dbReference type="OrthoDB" id="2210at2759"/>
<dbReference type="PANTHER" id="PTHR28066">
    <property type="entry name" value="37S RIBOSOMAL PROTEIN MRP10, MITOCHONDRIAL"/>
    <property type="match status" value="1"/>
</dbReference>
<dbReference type="OMA" id="INYHAAR"/>
<dbReference type="InterPro" id="IPR017264">
    <property type="entry name" value="Ribosomal_mS37_fun"/>
</dbReference>
<evidence type="ECO:0000313" key="2">
    <source>
        <dbReference type="Proteomes" id="UP000002058"/>
    </source>
</evidence>
<keyword evidence="2" id="KW-1185">Reference proteome</keyword>
<dbReference type="KEGG" id="ure:UREG_06581"/>
<dbReference type="eggNOG" id="ENOG502SBQ7">
    <property type="taxonomic scope" value="Eukaryota"/>
</dbReference>
<dbReference type="GO" id="GO:0003735">
    <property type="term" value="F:structural constituent of ribosome"/>
    <property type="evidence" value="ECO:0007669"/>
    <property type="project" value="InterPro"/>
</dbReference>
<dbReference type="Proteomes" id="UP000002058">
    <property type="component" value="Unassembled WGS sequence"/>
</dbReference>
<reference evidence="2" key="1">
    <citation type="journal article" date="2009" name="Genome Res.">
        <title>Comparative genomic analyses of the human fungal pathogens Coccidioides and their relatives.</title>
        <authorList>
            <person name="Sharpton T.J."/>
            <person name="Stajich J.E."/>
            <person name="Rounsley S.D."/>
            <person name="Gardner M.J."/>
            <person name="Wortman J.R."/>
            <person name="Jordar V.S."/>
            <person name="Maiti R."/>
            <person name="Kodira C.D."/>
            <person name="Neafsey D.E."/>
            <person name="Zeng Q."/>
            <person name="Hung C.-Y."/>
            <person name="McMahan C."/>
            <person name="Muszewska A."/>
            <person name="Grynberg M."/>
            <person name="Mandel M.A."/>
            <person name="Kellner E.M."/>
            <person name="Barker B.M."/>
            <person name="Galgiani J.N."/>
            <person name="Orbach M.J."/>
            <person name="Kirkland T.N."/>
            <person name="Cole G.T."/>
            <person name="Henn M.R."/>
            <person name="Birren B.W."/>
            <person name="Taylor J.W."/>
        </authorList>
    </citation>
    <scope>NUCLEOTIDE SEQUENCE [LARGE SCALE GENOMIC DNA]</scope>
    <source>
        <strain evidence="2">UAMH 1704</strain>
    </source>
</reference>
<sequence length="97" mass="11050">MRPKGMSTRIKPIRLQTVDTLRIRRPGKIEPDPCQTALSSVLNCWASSGYGIGGCHALEQQLRHCADTTKYQKPPKSLVNFHISRMFKKMISPRKKK</sequence>
<dbReference type="PANTHER" id="PTHR28066:SF1">
    <property type="entry name" value="SMALL RIBOSOMAL SUBUNIT PROTEIN MS37"/>
    <property type="match status" value="1"/>
</dbReference>
<dbReference type="GeneID" id="8438410"/>
<gene>
    <name evidence="1" type="ORF">UREG_06581</name>
</gene>
<dbReference type="AlphaFoldDB" id="C4JVI9"/>
<dbReference type="EMBL" id="CH476618">
    <property type="protein sequence ID" value="EEP81716.1"/>
    <property type="molecule type" value="Genomic_DNA"/>
</dbReference>
<accession>C4JVI9</accession>
<dbReference type="HOGENOM" id="CLU_162186_0_0_1"/>
<dbReference type="STRING" id="336963.C4JVI9"/>
<proteinExistence type="predicted"/>
<evidence type="ECO:0008006" key="3">
    <source>
        <dbReference type="Google" id="ProtNLM"/>
    </source>
</evidence>
<dbReference type="VEuPathDB" id="FungiDB:UREG_06581"/>
<evidence type="ECO:0000313" key="1">
    <source>
        <dbReference type="EMBL" id="EEP81716.1"/>
    </source>
</evidence>
<dbReference type="InParanoid" id="C4JVI9"/>
<dbReference type="RefSeq" id="XP_002583614.1">
    <property type="nucleotide sequence ID" value="XM_002583568.1"/>
</dbReference>